<keyword evidence="2 3" id="KW-0040">ANK repeat</keyword>
<evidence type="ECO:0000256" key="2">
    <source>
        <dbReference type="ARBA" id="ARBA00023043"/>
    </source>
</evidence>
<feature type="repeat" description="ANK" evidence="3">
    <location>
        <begin position="37"/>
        <end position="69"/>
    </location>
</feature>
<dbReference type="PANTHER" id="PTHR24123:SF140">
    <property type="entry name" value="ANKYRIN REPEAT AND SOCS BOX CONTAINING 15"/>
    <property type="match status" value="1"/>
</dbReference>
<gene>
    <name evidence="4" type="ORF">SAMN04515677_103254</name>
</gene>
<evidence type="ECO:0000313" key="4">
    <source>
        <dbReference type="EMBL" id="SDL74542.1"/>
    </source>
</evidence>
<name>A0A1G9MJS9_9FIRM</name>
<dbReference type="Proteomes" id="UP000199068">
    <property type="component" value="Unassembled WGS sequence"/>
</dbReference>
<organism evidence="4 5">
    <name type="scientific">Romboutsia lituseburensis DSM 797</name>
    <dbReference type="NCBI Taxonomy" id="1121325"/>
    <lineage>
        <taxon>Bacteria</taxon>
        <taxon>Bacillati</taxon>
        <taxon>Bacillota</taxon>
        <taxon>Clostridia</taxon>
        <taxon>Peptostreptococcales</taxon>
        <taxon>Peptostreptococcaceae</taxon>
        <taxon>Romboutsia</taxon>
    </lineage>
</organism>
<keyword evidence="1" id="KW-0677">Repeat</keyword>
<evidence type="ECO:0000313" key="5">
    <source>
        <dbReference type="Proteomes" id="UP000199068"/>
    </source>
</evidence>
<dbReference type="AlphaFoldDB" id="A0A1G9MJS9"/>
<dbReference type="Pfam" id="PF12796">
    <property type="entry name" value="Ank_2"/>
    <property type="match status" value="1"/>
</dbReference>
<dbReference type="SMART" id="SM00248">
    <property type="entry name" value="ANK"/>
    <property type="match status" value="4"/>
</dbReference>
<proteinExistence type="predicted"/>
<dbReference type="PANTHER" id="PTHR24123">
    <property type="entry name" value="ANKYRIN REPEAT-CONTAINING"/>
    <property type="match status" value="1"/>
</dbReference>
<protein>
    <submittedName>
        <fullName evidence="4">Ankyrin repeat-containing protein</fullName>
    </submittedName>
</protein>
<keyword evidence="5" id="KW-1185">Reference proteome</keyword>
<dbReference type="InterPro" id="IPR002110">
    <property type="entry name" value="Ankyrin_rpt"/>
</dbReference>
<accession>A0A1G9MJS9</accession>
<dbReference type="PROSITE" id="PS50297">
    <property type="entry name" value="ANK_REP_REGION"/>
    <property type="match status" value="1"/>
</dbReference>
<dbReference type="InterPro" id="IPR051165">
    <property type="entry name" value="Multifunctional_ANK_Repeat"/>
</dbReference>
<evidence type="ECO:0000256" key="1">
    <source>
        <dbReference type="ARBA" id="ARBA00022737"/>
    </source>
</evidence>
<sequence>MEKDNSLLYACYINDMDLIKERIIGVKPAQLKKSTIETGTPLHAAAKNGNIEAIDLLLSAGANIEQGNFMKNSALLACIEEKKLDVAKYLIEKGANVNKKGCQNRNALSQLILHAWDKNFAEFLVGHGCLVSATSVDKVSTLQDAAETNNCDAISFLLENGVDPIHMSKSLCWAIIYNAFDAIRCLIECGADLNKMYESCKGVEKSIYHDTLVIDNRGDRRETIKILVGAGVDFKGVPARSITTLIIEKTKLSPYDYAWEHLSKHPEKTFIANNLKLIDSLY</sequence>
<dbReference type="InterPro" id="IPR036770">
    <property type="entry name" value="Ankyrin_rpt-contain_sf"/>
</dbReference>
<dbReference type="RefSeq" id="WP_092724953.1">
    <property type="nucleotide sequence ID" value="NZ_FNGW01000003.1"/>
</dbReference>
<dbReference type="PRINTS" id="PR01415">
    <property type="entry name" value="ANKYRIN"/>
</dbReference>
<reference evidence="4 5" key="1">
    <citation type="submission" date="2016-10" db="EMBL/GenBank/DDBJ databases">
        <authorList>
            <person name="de Groot N.N."/>
        </authorList>
    </citation>
    <scope>NUCLEOTIDE SEQUENCE [LARGE SCALE GENOMIC DNA]</scope>
    <source>
        <strain evidence="4 5">DSM 797</strain>
    </source>
</reference>
<evidence type="ECO:0000256" key="3">
    <source>
        <dbReference type="PROSITE-ProRule" id="PRU00023"/>
    </source>
</evidence>
<dbReference type="SUPFAM" id="SSF48403">
    <property type="entry name" value="Ankyrin repeat"/>
    <property type="match status" value="1"/>
</dbReference>
<dbReference type="Gene3D" id="1.25.40.20">
    <property type="entry name" value="Ankyrin repeat-containing domain"/>
    <property type="match status" value="1"/>
</dbReference>
<dbReference type="PROSITE" id="PS50088">
    <property type="entry name" value="ANK_REPEAT"/>
    <property type="match status" value="1"/>
</dbReference>
<dbReference type="EMBL" id="FNGW01000003">
    <property type="protein sequence ID" value="SDL74542.1"/>
    <property type="molecule type" value="Genomic_DNA"/>
</dbReference>
<dbReference type="STRING" id="1121325.SAMN04515677_103254"/>